<dbReference type="InterPro" id="IPR003034">
    <property type="entry name" value="SAP_dom"/>
</dbReference>
<feature type="region of interest" description="Disordered" evidence="1">
    <location>
        <begin position="337"/>
        <end position="438"/>
    </location>
</feature>
<evidence type="ECO:0000256" key="1">
    <source>
        <dbReference type="SAM" id="MobiDB-lite"/>
    </source>
</evidence>
<dbReference type="Proteomes" id="UP000800094">
    <property type="component" value="Unassembled WGS sequence"/>
</dbReference>
<sequence length="544" mass="61175">MADDNLNRHMGSNSEAETIILPGKDHSKAETFYIDFDIEAASMQKNCGADNLGADILGDMSINDEALGGGEVSGDEFTLEGFQDLNPGGVDDHYLMPSPTKRARPAFFDRTTKAVERSARRTKAEESETFIIDEGDNFLFSNTSKVRSGFGRANREKGSTLPAYHKKVSWELDSDDELMMAMRDKGYSDRQISDKLAKDGRARYDPKSISTRIGRIKNAQAERMDWLLQEGLMEWTLEDDQLLVRAYDLADMSIREEIERIRAWRFRKVAEFMRHLNKGCMFSANACRERYAGLVDGTAKIPIELDDNPEARIAERNAFILERQRAREAEEAEKAKKEAAECKVKEEAKARQSEKAAATAARRAEANQKKAERAAKRAAKAQERAQRSEANKLAREQRAARIQAEKDERERKKREANQNNTSTLTIRTTSLDDITEDTPDPRLRLSIDDLKAICKGHGMSTRGKSKEVLVQRLKDNDDKYSVEGLRKLCRSKGLNVGTKTQMLYQLALATAKNYEMSDEDGEDADGEGGDDDDDMEDADAKHAG</sequence>
<feature type="region of interest" description="Disordered" evidence="1">
    <location>
        <begin position="513"/>
        <end position="544"/>
    </location>
</feature>
<feature type="compositionally biased region" description="Acidic residues" evidence="1">
    <location>
        <begin position="516"/>
        <end position="537"/>
    </location>
</feature>
<reference evidence="4" key="1">
    <citation type="journal article" date="2020" name="Stud. Mycol.">
        <title>101 Dothideomycetes genomes: a test case for predicting lifestyles and emergence of pathogens.</title>
        <authorList>
            <person name="Haridas S."/>
            <person name="Albert R."/>
            <person name="Binder M."/>
            <person name="Bloem J."/>
            <person name="Labutti K."/>
            <person name="Salamov A."/>
            <person name="Andreopoulos B."/>
            <person name="Baker S."/>
            <person name="Barry K."/>
            <person name="Bills G."/>
            <person name="Bluhm B."/>
            <person name="Cannon C."/>
            <person name="Castanera R."/>
            <person name="Culley D."/>
            <person name="Daum C."/>
            <person name="Ezra D."/>
            <person name="Gonzalez J."/>
            <person name="Henrissat B."/>
            <person name="Kuo A."/>
            <person name="Liang C."/>
            <person name="Lipzen A."/>
            <person name="Lutzoni F."/>
            <person name="Magnuson J."/>
            <person name="Mondo S."/>
            <person name="Nolan M."/>
            <person name="Ohm R."/>
            <person name="Pangilinan J."/>
            <person name="Park H.-J."/>
            <person name="Ramirez L."/>
            <person name="Alfaro M."/>
            <person name="Sun H."/>
            <person name="Tritt A."/>
            <person name="Yoshinaga Y."/>
            <person name="Zwiers L.-H."/>
            <person name="Turgeon B."/>
            <person name="Goodwin S."/>
            <person name="Spatafora J."/>
            <person name="Crous P."/>
            <person name="Grigoriev I."/>
        </authorList>
    </citation>
    <scope>NUCLEOTIDE SEQUENCE</scope>
    <source>
        <strain evidence="4">CBS 122368</strain>
    </source>
</reference>
<dbReference type="GeneID" id="54573643"/>
<proteinExistence type="predicted"/>
<dbReference type="OrthoDB" id="5321209at2759"/>
<evidence type="ECO:0000313" key="4">
    <source>
        <dbReference type="EMBL" id="KAF2241614.1"/>
    </source>
</evidence>
<feature type="domain" description="SAP" evidence="2">
    <location>
        <begin position="445"/>
        <end position="476"/>
    </location>
</feature>
<organism evidence="4 5">
    <name type="scientific">Trematosphaeria pertusa</name>
    <dbReference type="NCBI Taxonomy" id="390896"/>
    <lineage>
        <taxon>Eukaryota</taxon>
        <taxon>Fungi</taxon>
        <taxon>Dikarya</taxon>
        <taxon>Ascomycota</taxon>
        <taxon>Pezizomycotina</taxon>
        <taxon>Dothideomycetes</taxon>
        <taxon>Pleosporomycetidae</taxon>
        <taxon>Pleosporales</taxon>
        <taxon>Massarineae</taxon>
        <taxon>Trematosphaeriaceae</taxon>
        <taxon>Trematosphaeria</taxon>
    </lineage>
</organism>
<dbReference type="InterPro" id="IPR036361">
    <property type="entry name" value="SAP_dom_sf"/>
</dbReference>
<dbReference type="InterPro" id="IPR056043">
    <property type="entry name" value="DUF7626"/>
</dbReference>
<name>A0A6A6HTV6_9PLEO</name>
<feature type="domain" description="DUF7626" evidence="3">
    <location>
        <begin position="171"/>
        <end position="225"/>
    </location>
</feature>
<dbReference type="Pfam" id="PF02037">
    <property type="entry name" value="SAP"/>
    <property type="match status" value="1"/>
</dbReference>
<keyword evidence="5" id="KW-1185">Reference proteome</keyword>
<feature type="compositionally biased region" description="Polar residues" evidence="1">
    <location>
        <begin position="417"/>
        <end position="432"/>
    </location>
</feature>
<dbReference type="RefSeq" id="XP_033676618.1">
    <property type="nucleotide sequence ID" value="XM_033820313.1"/>
</dbReference>
<feature type="compositionally biased region" description="Basic and acidic residues" evidence="1">
    <location>
        <begin position="337"/>
        <end position="354"/>
    </location>
</feature>
<accession>A0A6A6HTV6</accession>
<dbReference type="Gene3D" id="1.10.720.30">
    <property type="entry name" value="SAP domain"/>
    <property type="match status" value="1"/>
</dbReference>
<dbReference type="AlphaFoldDB" id="A0A6A6HTV6"/>
<protein>
    <submittedName>
        <fullName evidence="4">Uncharacterized protein</fullName>
    </submittedName>
</protein>
<feature type="compositionally biased region" description="Basic and acidic residues" evidence="1">
    <location>
        <begin position="362"/>
        <end position="416"/>
    </location>
</feature>
<dbReference type="EMBL" id="ML987211">
    <property type="protein sequence ID" value="KAF2241614.1"/>
    <property type="molecule type" value="Genomic_DNA"/>
</dbReference>
<evidence type="ECO:0000313" key="5">
    <source>
        <dbReference type="Proteomes" id="UP000800094"/>
    </source>
</evidence>
<evidence type="ECO:0000259" key="2">
    <source>
        <dbReference type="Pfam" id="PF02037"/>
    </source>
</evidence>
<evidence type="ECO:0000259" key="3">
    <source>
        <dbReference type="Pfam" id="PF24625"/>
    </source>
</evidence>
<gene>
    <name evidence="4" type="ORF">BU26DRAFT_174480</name>
</gene>
<dbReference type="Pfam" id="PF24625">
    <property type="entry name" value="DUF7626"/>
    <property type="match status" value="1"/>
</dbReference>